<evidence type="ECO:0000256" key="1">
    <source>
        <dbReference type="SAM" id="Phobius"/>
    </source>
</evidence>
<gene>
    <name evidence="2" type="ORF">SSCH_700035</name>
</gene>
<feature type="transmembrane region" description="Helical" evidence="1">
    <location>
        <begin position="43"/>
        <end position="65"/>
    </location>
</feature>
<dbReference type="EMBL" id="CDRZ01000270">
    <property type="protein sequence ID" value="CEO90048.1"/>
    <property type="molecule type" value="Genomic_DNA"/>
</dbReference>
<evidence type="ECO:0000313" key="3">
    <source>
        <dbReference type="Proteomes" id="UP000046155"/>
    </source>
</evidence>
<keyword evidence="1" id="KW-1133">Transmembrane helix</keyword>
<accession>A0A0B7MP80</accession>
<protein>
    <submittedName>
        <fullName evidence="2">Uncharacterized protein</fullName>
    </submittedName>
</protein>
<reference evidence="3" key="1">
    <citation type="submission" date="2015-01" db="EMBL/GenBank/DDBJ databases">
        <authorList>
            <person name="Manzoor Shahid"/>
            <person name="Zubair Saima"/>
        </authorList>
    </citation>
    <scope>NUCLEOTIDE SEQUENCE [LARGE SCALE GENOMIC DNA]</scope>
    <source>
        <strain evidence="3">Sp3</strain>
    </source>
</reference>
<proteinExistence type="predicted"/>
<organism evidence="2 3">
    <name type="scientific">Syntrophaceticus schinkii</name>
    <dbReference type="NCBI Taxonomy" id="499207"/>
    <lineage>
        <taxon>Bacteria</taxon>
        <taxon>Bacillati</taxon>
        <taxon>Bacillota</taxon>
        <taxon>Clostridia</taxon>
        <taxon>Thermoanaerobacterales</taxon>
        <taxon>Thermoanaerobacterales Family III. Incertae Sedis</taxon>
        <taxon>Syntrophaceticus</taxon>
    </lineage>
</organism>
<sequence>MSLYVTTGIMIKIGEESWLLSSMAKSREVLLSFLNPYQYPLRWGALILLIGSIWIAVQFSINWLMGPVCLSPGNSQIVTVNINKGSTLVDIGETLADNKDDQKQPLLCPLRASHRTG</sequence>
<dbReference type="AlphaFoldDB" id="A0A0B7MP80"/>
<evidence type="ECO:0000313" key="2">
    <source>
        <dbReference type="EMBL" id="CEO90048.1"/>
    </source>
</evidence>
<keyword evidence="1" id="KW-0472">Membrane</keyword>
<keyword evidence="3" id="KW-1185">Reference proteome</keyword>
<dbReference type="Proteomes" id="UP000046155">
    <property type="component" value="Unassembled WGS sequence"/>
</dbReference>
<keyword evidence="1" id="KW-0812">Transmembrane</keyword>
<name>A0A0B7MP80_9FIRM</name>